<feature type="disulfide bond" evidence="6">
    <location>
        <begin position="60"/>
        <end position="124"/>
    </location>
</feature>
<evidence type="ECO:0000256" key="3">
    <source>
        <dbReference type="ARBA" id="ARBA00023157"/>
    </source>
</evidence>
<dbReference type="InterPro" id="IPR033113">
    <property type="entry name" value="PLA2_histidine"/>
</dbReference>
<evidence type="ECO:0000256" key="2">
    <source>
        <dbReference type="ARBA" id="ARBA00022525"/>
    </source>
</evidence>
<dbReference type="Gene3D" id="1.20.90.10">
    <property type="entry name" value="Phospholipase A2 domain"/>
    <property type="match status" value="1"/>
</dbReference>
<comment type="subcellular location">
    <subcellularLocation>
        <location evidence="1 8">Secreted</location>
    </subcellularLocation>
</comment>
<gene>
    <name evidence="10" type="ORF">OFLC_LOCUS2660</name>
</gene>
<dbReference type="EMBL" id="UZAJ01001575">
    <property type="protein sequence ID" value="VDO33766.1"/>
    <property type="molecule type" value="Genomic_DNA"/>
</dbReference>
<evidence type="ECO:0000313" key="11">
    <source>
        <dbReference type="Proteomes" id="UP000267606"/>
    </source>
</evidence>
<accession>A0A183H5A0</accession>
<evidence type="ECO:0000313" key="12">
    <source>
        <dbReference type="WBParaSite" id="OFLC_0000265901-mRNA-1"/>
    </source>
</evidence>
<dbReference type="GO" id="GO:0050482">
    <property type="term" value="P:arachidonate secretion"/>
    <property type="evidence" value="ECO:0007669"/>
    <property type="project" value="InterPro"/>
</dbReference>
<dbReference type="PRINTS" id="PR00389">
    <property type="entry name" value="PHPHLIPASEA2"/>
</dbReference>
<sequence length="139" mass="15694">MLFRKLILACLVVSTYSAFWNVFSMKKCVGGRSLFYYNGYGCNCGLGEKYKIPLDDVDTCCLRHKGCYSRALESGDCEYRLLAYLTIYEWKCVDQNPICSEDATNLENPCATAICSCDSELVSCLKKAEFSYPKLQCLS</sequence>
<dbReference type="EC" id="3.1.1.4" evidence="8"/>
<keyword evidence="8" id="KW-0732">Signal</keyword>
<evidence type="ECO:0000256" key="7">
    <source>
        <dbReference type="RuleBase" id="RU003654"/>
    </source>
</evidence>
<keyword evidence="2 8" id="KW-0964">Secreted</keyword>
<keyword evidence="5" id="KW-0479">Metal-binding</keyword>
<feature type="active site" evidence="4">
    <location>
        <position position="64"/>
    </location>
</feature>
<keyword evidence="8" id="KW-0378">Hydrolase</keyword>
<evidence type="ECO:0000313" key="10">
    <source>
        <dbReference type="EMBL" id="VDO33766.1"/>
    </source>
</evidence>
<feature type="signal peptide" evidence="8">
    <location>
        <begin position="1"/>
        <end position="17"/>
    </location>
</feature>
<dbReference type="GO" id="GO:0005576">
    <property type="term" value="C:extracellular region"/>
    <property type="evidence" value="ECO:0007669"/>
    <property type="project" value="UniProtKB-SubCell"/>
</dbReference>
<dbReference type="AlphaFoldDB" id="A0A183H5A0"/>
<organism evidence="12">
    <name type="scientific">Onchocerca flexuosa</name>
    <dbReference type="NCBI Taxonomy" id="387005"/>
    <lineage>
        <taxon>Eukaryota</taxon>
        <taxon>Metazoa</taxon>
        <taxon>Ecdysozoa</taxon>
        <taxon>Nematoda</taxon>
        <taxon>Chromadorea</taxon>
        <taxon>Rhabditida</taxon>
        <taxon>Spirurina</taxon>
        <taxon>Spiruromorpha</taxon>
        <taxon>Filarioidea</taxon>
        <taxon>Onchocercidae</taxon>
        <taxon>Onchocerca</taxon>
    </lineage>
</organism>
<comment type="cofactor">
    <cofactor evidence="5">
        <name>Ca(2+)</name>
        <dbReference type="ChEBI" id="CHEBI:29108"/>
    </cofactor>
    <text evidence="5">Binds 1 Ca(2+) ion per subunit.</text>
</comment>
<keyword evidence="11" id="KW-1185">Reference proteome</keyword>
<feature type="disulfide bond" evidence="6">
    <location>
        <begin position="99"/>
        <end position="115"/>
    </location>
</feature>
<dbReference type="GO" id="GO:0016042">
    <property type="term" value="P:lipid catabolic process"/>
    <property type="evidence" value="ECO:0007669"/>
    <property type="project" value="InterPro"/>
</dbReference>
<dbReference type="GO" id="GO:0004623">
    <property type="term" value="F:phospholipase A2 activity"/>
    <property type="evidence" value="ECO:0007669"/>
    <property type="project" value="UniProtKB-EC"/>
</dbReference>
<dbReference type="GO" id="GO:0005509">
    <property type="term" value="F:calcium ion binding"/>
    <property type="evidence" value="ECO:0007669"/>
    <property type="project" value="InterPro"/>
</dbReference>
<dbReference type="InterPro" id="IPR001211">
    <property type="entry name" value="PLA2"/>
</dbReference>
<dbReference type="STRING" id="387005.A0A183H5A0"/>
<dbReference type="Pfam" id="PF00068">
    <property type="entry name" value="Phospholip_A2_1"/>
    <property type="match status" value="1"/>
</dbReference>
<evidence type="ECO:0000256" key="1">
    <source>
        <dbReference type="ARBA" id="ARBA00004613"/>
    </source>
</evidence>
<reference evidence="12" key="1">
    <citation type="submission" date="2016-06" db="UniProtKB">
        <authorList>
            <consortium name="WormBaseParasite"/>
        </authorList>
    </citation>
    <scope>IDENTIFICATION</scope>
</reference>
<feature type="active site" evidence="4">
    <location>
        <position position="118"/>
    </location>
</feature>
<keyword evidence="5 8" id="KW-0106">Calcium</keyword>
<evidence type="ECO:0000256" key="5">
    <source>
        <dbReference type="PIRSR" id="PIRSR601211-2"/>
    </source>
</evidence>
<feature type="disulfide bond" evidence="6">
    <location>
        <begin position="67"/>
        <end position="117"/>
    </location>
</feature>
<name>A0A183H5A0_9BILA</name>
<dbReference type="GO" id="GO:0006644">
    <property type="term" value="P:phospholipid metabolic process"/>
    <property type="evidence" value="ECO:0007669"/>
    <property type="project" value="InterPro"/>
</dbReference>
<feature type="disulfide bond" evidence="6">
    <location>
        <begin position="77"/>
        <end position="110"/>
    </location>
</feature>
<dbReference type="InterPro" id="IPR016090">
    <property type="entry name" value="PLA2-like_dom"/>
</dbReference>
<dbReference type="PROSITE" id="PS00118">
    <property type="entry name" value="PA2_HIS"/>
    <property type="match status" value="1"/>
</dbReference>
<dbReference type="InterPro" id="IPR036444">
    <property type="entry name" value="PLipase_A2_dom_sf"/>
</dbReference>
<dbReference type="Proteomes" id="UP000267606">
    <property type="component" value="Unassembled WGS sequence"/>
</dbReference>
<dbReference type="SMART" id="SM00085">
    <property type="entry name" value="PA2c"/>
    <property type="match status" value="1"/>
</dbReference>
<dbReference type="PANTHER" id="PTHR11716">
    <property type="entry name" value="PHOSPHOLIPASE A2 FAMILY MEMBER"/>
    <property type="match status" value="1"/>
</dbReference>
<evidence type="ECO:0000256" key="6">
    <source>
        <dbReference type="PIRSR" id="PIRSR601211-3"/>
    </source>
</evidence>
<comment type="catalytic activity">
    <reaction evidence="8">
        <text>a 1,2-diacyl-sn-glycero-3-phosphocholine + H2O = a 1-acyl-sn-glycero-3-phosphocholine + a fatty acid + H(+)</text>
        <dbReference type="Rhea" id="RHEA:15801"/>
        <dbReference type="ChEBI" id="CHEBI:15377"/>
        <dbReference type="ChEBI" id="CHEBI:15378"/>
        <dbReference type="ChEBI" id="CHEBI:28868"/>
        <dbReference type="ChEBI" id="CHEBI:57643"/>
        <dbReference type="ChEBI" id="CHEBI:58168"/>
        <dbReference type="EC" id="3.1.1.4"/>
    </reaction>
</comment>
<feature type="domain" description="Phospholipase A2-like central" evidence="9">
    <location>
        <begin position="18"/>
        <end position="138"/>
    </location>
</feature>
<keyword evidence="3 6" id="KW-1015">Disulfide bond</keyword>
<evidence type="ECO:0000256" key="8">
    <source>
        <dbReference type="RuleBase" id="RU361236"/>
    </source>
</evidence>
<keyword evidence="8" id="KW-0443">Lipid metabolism</keyword>
<dbReference type="CDD" id="cd00125">
    <property type="entry name" value="PLA2c"/>
    <property type="match status" value="1"/>
</dbReference>
<proteinExistence type="inferred from homology"/>
<feature type="binding site" evidence="5">
    <location>
        <position position="47"/>
    </location>
    <ligand>
        <name>Ca(2+)</name>
        <dbReference type="ChEBI" id="CHEBI:29108"/>
    </ligand>
</feature>
<feature type="binding site" evidence="5">
    <location>
        <position position="45"/>
    </location>
    <ligand>
        <name>Ca(2+)</name>
        <dbReference type="ChEBI" id="CHEBI:29108"/>
    </ligand>
</feature>
<evidence type="ECO:0000256" key="4">
    <source>
        <dbReference type="PIRSR" id="PIRSR601211-1"/>
    </source>
</evidence>
<comment type="similarity">
    <text evidence="7">Belongs to the phospholipase A2 family.</text>
</comment>
<dbReference type="SUPFAM" id="SSF48619">
    <property type="entry name" value="Phospholipase A2, PLA2"/>
    <property type="match status" value="1"/>
</dbReference>
<reference evidence="10 11" key="2">
    <citation type="submission" date="2018-11" db="EMBL/GenBank/DDBJ databases">
        <authorList>
            <consortium name="Pathogen Informatics"/>
        </authorList>
    </citation>
    <scope>NUCLEOTIDE SEQUENCE [LARGE SCALE GENOMIC DNA]</scope>
</reference>
<dbReference type="PANTHER" id="PTHR11716:SF107">
    <property type="entry name" value="PHOSPHOLIPASE A2"/>
    <property type="match status" value="1"/>
</dbReference>
<feature type="disulfide bond" evidence="6">
    <location>
        <begin position="44"/>
        <end position="61"/>
    </location>
</feature>
<protein>
    <recommendedName>
        <fullName evidence="8">Phospholipase A2</fullName>
        <ecNumber evidence="8">3.1.1.4</ecNumber>
    </recommendedName>
</protein>
<feature type="chain" id="PRO_5044514012" description="Phospholipase A2" evidence="8">
    <location>
        <begin position="18"/>
        <end position="139"/>
    </location>
</feature>
<evidence type="ECO:0000259" key="9">
    <source>
        <dbReference type="SMART" id="SM00085"/>
    </source>
</evidence>
<dbReference type="WBParaSite" id="OFLC_0000265901-mRNA-1">
    <property type="protein sequence ID" value="OFLC_0000265901-mRNA-1"/>
    <property type="gene ID" value="OFLC_0000265901"/>
</dbReference>